<dbReference type="NCBIfam" id="TIGR01697">
    <property type="entry name" value="PNPH-PUNA-XAPA"/>
    <property type="match status" value="1"/>
</dbReference>
<dbReference type="InterPro" id="IPR011268">
    <property type="entry name" value="Purine_phosphorylase"/>
</dbReference>
<dbReference type="NCBIfam" id="NF006054">
    <property type="entry name" value="PRK08202.1"/>
    <property type="match status" value="1"/>
</dbReference>
<protein>
    <recommendedName>
        <fullName evidence="4">Purine nucleoside phosphorylase</fullName>
        <ecNumber evidence="3">2.4.2.1</ecNumber>
    </recommendedName>
    <alternativeName>
        <fullName evidence="12">Inosine phosphorylase</fullName>
    </alternativeName>
    <alternativeName>
        <fullName evidence="11">Inosine-guanosine phosphorylase</fullName>
    </alternativeName>
</protein>
<comment type="catalytic activity">
    <reaction evidence="9">
        <text>2'-deoxyinosine + phosphate = 2-deoxy-alpha-D-ribose 1-phosphate + hypoxanthine</text>
        <dbReference type="Rhea" id="RHEA:27750"/>
        <dbReference type="ChEBI" id="CHEBI:17368"/>
        <dbReference type="ChEBI" id="CHEBI:28997"/>
        <dbReference type="ChEBI" id="CHEBI:43474"/>
        <dbReference type="ChEBI" id="CHEBI:57259"/>
        <dbReference type="EC" id="2.4.2.1"/>
    </reaction>
</comment>
<dbReference type="EMBL" id="LIAE01006416">
    <property type="protein sequence ID" value="PAV89965.1"/>
    <property type="molecule type" value="Genomic_DNA"/>
</dbReference>
<evidence type="ECO:0000256" key="3">
    <source>
        <dbReference type="ARBA" id="ARBA00011886"/>
    </source>
</evidence>
<dbReference type="Gene3D" id="3.40.50.1580">
    <property type="entry name" value="Nucleoside phosphorylase domain"/>
    <property type="match status" value="1"/>
</dbReference>
<dbReference type="GO" id="GO:0004731">
    <property type="term" value="F:purine-nucleoside phosphorylase activity"/>
    <property type="evidence" value="ECO:0007669"/>
    <property type="project" value="UniProtKB-EC"/>
</dbReference>
<evidence type="ECO:0000256" key="6">
    <source>
        <dbReference type="ARBA" id="ARBA00022679"/>
    </source>
</evidence>
<accession>A0A2A2LVE9</accession>
<comment type="catalytic activity">
    <reaction evidence="10">
        <text>guanosine + phosphate = alpha-D-ribose 1-phosphate + guanine</text>
        <dbReference type="Rhea" id="RHEA:13233"/>
        <dbReference type="ChEBI" id="CHEBI:16235"/>
        <dbReference type="ChEBI" id="CHEBI:16750"/>
        <dbReference type="ChEBI" id="CHEBI:43474"/>
        <dbReference type="ChEBI" id="CHEBI:57720"/>
        <dbReference type="EC" id="2.4.2.1"/>
    </reaction>
</comment>
<evidence type="ECO:0000256" key="9">
    <source>
        <dbReference type="ARBA" id="ARBA00023950"/>
    </source>
</evidence>
<dbReference type="PANTHER" id="PTHR11904">
    <property type="entry name" value="METHYLTHIOADENOSINE/PURINE NUCLEOSIDE PHOSPHORYLASE"/>
    <property type="match status" value="1"/>
</dbReference>
<gene>
    <name evidence="14" type="ORF">WR25_10543</name>
</gene>
<evidence type="ECO:0000256" key="4">
    <source>
        <dbReference type="ARBA" id="ARBA00013834"/>
    </source>
</evidence>
<comment type="pathway">
    <text evidence="1">Purine metabolism; purine nucleoside salvage.</text>
</comment>
<comment type="similarity">
    <text evidence="2">Belongs to the PNP/MTAP phosphorylase family.</text>
</comment>
<feature type="domain" description="Nucleoside phosphorylase" evidence="13">
    <location>
        <begin position="60"/>
        <end position="313"/>
    </location>
</feature>
<comment type="caution">
    <text evidence="14">The sequence shown here is derived from an EMBL/GenBank/DDBJ whole genome shotgun (WGS) entry which is preliminary data.</text>
</comment>
<keyword evidence="5" id="KW-0328">Glycosyltransferase</keyword>
<dbReference type="CDD" id="cd09009">
    <property type="entry name" value="PNP-EcPNPII_like"/>
    <property type="match status" value="1"/>
</dbReference>
<dbReference type="STRING" id="2018661.A0A2A2LVE9"/>
<dbReference type="Proteomes" id="UP000218231">
    <property type="component" value="Unassembled WGS sequence"/>
</dbReference>
<dbReference type="InterPro" id="IPR000845">
    <property type="entry name" value="Nucleoside_phosphorylase_d"/>
</dbReference>
<evidence type="ECO:0000256" key="12">
    <source>
        <dbReference type="ARBA" id="ARBA00033072"/>
    </source>
</evidence>
<dbReference type="EC" id="2.4.2.1" evidence="3"/>
<dbReference type="InterPro" id="IPR011270">
    <property type="entry name" value="Pur_Nuc_Pase_Ino/Guo-sp"/>
</dbReference>
<evidence type="ECO:0000256" key="5">
    <source>
        <dbReference type="ARBA" id="ARBA00022676"/>
    </source>
</evidence>
<sequence length="331" mass="36187">MTPPANDEANGVDNTISTLNDSKEYKHYDYSMVDPRNYDDITKVVQSIIAQVGEDKAKSDIGLILGSGMGNIADLLEDKIVVPYEKILGFPSTSVQGHAGNLIFGTIHGKRVVCQAGRFHPYEHKMDLALCAMPIRVMDQLGVRTLIVTNAAGGVNKSFHYGDLMLIKDQIFLPGLAGFSPLVGEHDKRYGGPRFVSMHECFDKDLRVLTKDIANRMSMRLMEGVYVMSGGPQYETPAEVRLYHAVGADALGMSTCHEVVVAKQCLMKVVGFSLITNIANHDVDNANNVNHLEVIDAANKQGGKGVDLISALVKELPPPMPKQETAKLWGY</sequence>
<keyword evidence="15" id="KW-1185">Reference proteome</keyword>
<name>A0A2A2LVE9_9BILA</name>
<organism evidence="14 15">
    <name type="scientific">Diploscapter pachys</name>
    <dbReference type="NCBI Taxonomy" id="2018661"/>
    <lineage>
        <taxon>Eukaryota</taxon>
        <taxon>Metazoa</taxon>
        <taxon>Ecdysozoa</taxon>
        <taxon>Nematoda</taxon>
        <taxon>Chromadorea</taxon>
        <taxon>Rhabditida</taxon>
        <taxon>Rhabditina</taxon>
        <taxon>Rhabditomorpha</taxon>
        <taxon>Rhabditoidea</taxon>
        <taxon>Rhabditidae</taxon>
        <taxon>Diploscapter</taxon>
    </lineage>
</organism>
<evidence type="ECO:0000313" key="15">
    <source>
        <dbReference type="Proteomes" id="UP000218231"/>
    </source>
</evidence>
<evidence type="ECO:0000256" key="1">
    <source>
        <dbReference type="ARBA" id="ARBA00005058"/>
    </source>
</evidence>
<dbReference type="GO" id="GO:0009116">
    <property type="term" value="P:nucleoside metabolic process"/>
    <property type="evidence" value="ECO:0007669"/>
    <property type="project" value="InterPro"/>
</dbReference>
<dbReference type="NCBIfam" id="TIGR01700">
    <property type="entry name" value="PNPH"/>
    <property type="match status" value="1"/>
</dbReference>
<dbReference type="PANTHER" id="PTHR11904:SF9">
    <property type="entry name" value="PURINE NUCLEOSIDE PHOSPHORYLASE-RELATED"/>
    <property type="match status" value="1"/>
</dbReference>
<evidence type="ECO:0000256" key="2">
    <source>
        <dbReference type="ARBA" id="ARBA00006751"/>
    </source>
</evidence>
<dbReference type="SUPFAM" id="SSF53167">
    <property type="entry name" value="Purine and uridine phosphorylases"/>
    <property type="match status" value="1"/>
</dbReference>
<dbReference type="GO" id="GO:0005737">
    <property type="term" value="C:cytoplasm"/>
    <property type="evidence" value="ECO:0007669"/>
    <property type="project" value="TreeGrafter"/>
</dbReference>
<dbReference type="InterPro" id="IPR035994">
    <property type="entry name" value="Nucleoside_phosphorylase_sf"/>
</dbReference>
<evidence type="ECO:0000313" key="14">
    <source>
        <dbReference type="EMBL" id="PAV89965.1"/>
    </source>
</evidence>
<dbReference type="OrthoDB" id="10261782at2759"/>
<comment type="catalytic activity">
    <reaction evidence="8">
        <text>2'-deoxyguanosine + phosphate = 2-deoxy-alpha-D-ribose 1-phosphate + guanine</text>
        <dbReference type="Rhea" id="RHEA:27738"/>
        <dbReference type="ChEBI" id="CHEBI:16235"/>
        <dbReference type="ChEBI" id="CHEBI:17172"/>
        <dbReference type="ChEBI" id="CHEBI:43474"/>
        <dbReference type="ChEBI" id="CHEBI:57259"/>
        <dbReference type="EC" id="2.4.2.1"/>
    </reaction>
</comment>
<evidence type="ECO:0000256" key="11">
    <source>
        <dbReference type="ARBA" id="ARBA00031036"/>
    </source>
</evidence>
<proteinExistence type="inferred from homology"/>
<dbReference type="UniPathway" id="UPA00606"/>
<reference evidence="14 15" key="1">
    <citation type="journal article" date="2017" name="Curr. Biol.">
        <title>Genome architecture and evolution of a unichromosomal asexual nematode.</title>
        <authorList>
            <person name="Fradin H."/>
            <person name="Zegar C."/>
            <person name="Gutwein M."/>
            <person name="Lucas J."/>
            <person name="Kovtun M."/>
            <person name="Corcoran D."/>
            <person name="Baugh L.R."/>
            <person name="Kiontke K."/>
            <person name="Gunsalus K."/>
            <person name="Fitch D.H."/>
            <person name="Piano F."/>
        </authorList>
    </citation>
    <scope>NUCLEOTIDE SEQUENCE [LARGE SCALE GENOMIC DNA]</scope>
    <source>
        <strain evidence="14">PF1309</strain>
    </source>
</reference>
<comment type="catalytic activity">
    <reaction evidence="7">
        <text>inosine + phosphate = alpha-D-ribose 1-phosphate + hypoxanthine</text>
        <dbReference type="Rhea" id="RHEA:27646"/>
        <dbReference type="ChEBI" id="CHEBI:17368"/>
        <dbReference type="ChEBI" id="CHEBI:17596"/>
        <dbReference type="ChEBI" id="CHEBI:43474"/>
        <dbReference type="ChEBI" id="CHEBI:57720"/>
        <dbReference type="EC" id="2.4.2.1"/>
    </reaction>
</comment>
<dbReference type="Pfam" id="PF01048">
    <property type="entry name" value="PNP_UDP_1"/>
    <property type="match status" value="1"/>
</dbReference>
<evidence type="ECO:0000256" key="8">
    <source>
        <dbReference type="ARBA" id="ARBA00023929"/>
    </source>
</evidence>
<dbReference type="AlphaFoldDB" id="A0A2A2LVE9"/>
<evidence type="ECO:0000256" key="7">
    <source>
        <dbReference type="ARBA" id="ARBA00023918"/>
    </source>
</evidence>
<keyword evidence="6" id="KW-0808">Transferase</keyword>
<evidence type="ECO:0000256" key="10">
    <source>
        <dbReference type="ARBA" id="ARBA00023970"/>
    </source>
</evidence>
<evidence type="ECO:0000259" key="13">
    <source>
        <dbReference type="Pfam" id="PF01048"/>
    </source>
</evidence>